<feature type="transmembrane region" description="Helical" evidence="14">
    <location>
        <begin position="78"/>
        <end position="94"/>
    </location>
</feature>
<dbReference type="EMBL" id="JAAXOX010000009">
    <property type="protein sequence ID" value="NKY23791.1"/>
    <property type="molecule type" value="Genomic_DNA"/>
</dbReference>
<dbReference type="UniPathway" id="UPA00085"/>
<evidence type="ECO:0000256" key="8">
    <source>
        <dbReference type="ARBA" id="ARBA00023136"/>
    </source>
</evidence>
<evidence type="ECO:0000256" key="11">
    <source>
        <dbReference type="NCBIfam" id="TIGR00560"/>
    </source>
</evidence>
<organism evidence="15 16">
    <name type="scientific">Cellulomonas denverensis</name>
    <dbReference type="NCBI Taxonomy" id="264297"/>
    <lineage>
        <taxon>Bacteria</taxon>
        <taxon>Bacillati</taxon>
        <taxon>Actinomycetota</taxon>
        <taxon>Actinomycetes</taxon>
        <taxon>Micrococcales</taxon>
        <taxon>Cellulomonadaceae</taxon>
        <taxon>Cellulomonas</taxon>
    </lineage>
</organism>
<keyword evidence="3" id="KW-0444">Lipid biosynthesis</keyword>
<evidence type="ECO:0000256" key="14">
    <source>
        <dbReference type="SAM" id="Phobius"/>
    </source>
</evidence>
<name>A0A7X6KX18_9CELL</name>
<evidence type="ECO:0000313" key="15">
    <source>
        <dbReference type="EMBL" id="NKY23791.1"/>
    </source>
</evidence>
<dbReference type="GO" id="GO:0008444">
    <property type="term" value="F:CDP-diacylglycerol-glycerol-3-phosphate 3-phosphatidyltransferase activity"/>
    <property type="evidence" value="ECO:0007669"/>
    <property type="project" value="UniProtKB-UniRule"/>
</dbReference>
<protein>
    <recommendedName>
        <fullName evidence="11">CDP-diacylglycerol--glycerol-3-phosphate 3-phosphatidyltransferase</fullName>
        <ecNumber evidence="11">2.7.8.5</ecNumber>
    </recommendedName>
</protein>
<dbReference type="InterPro" id="IPR004570">
    <property type="entry name" value="Phosphatidylglycerol_P_synth"/>
</dbReference>
<dbReference type="GO" id="GO:0046474">
    <property type="term" value="P:glycerophospholipid biosynthetic process"/>
    <property type="evidence" value="ECO:0007669"/>
    <property type="project" value="TreeGrafter"/>
</dbReference>
<dbReference type="InterPro" id="IPR048254">
    <property type="entry name" value="CDP_ALCOHOL_P_TRANSF_CS"/>
</dbReference>
<keyword evidence="5 14" id="KW-0812">Transmembrane</keyword>
<accession>A0A7X6KX18</accession>
<comment type="caution">
    <text evidence="15">The sequence shown here is derived from an EMBL/GenBank/DDBJ whole genome shotgun (WGS) entry which is preliminary data.</text>
</comment>
<dbReference type="AlphaFoldDB" id="A0A7X6KX18"/>
<dbReference type="Pfam" id="PF01066">
    <property type="entry name" value="CDP-OH_P_transf"/>
    <property type="match status" value="1"/>
</dbReference>
<keyword evidence="6 14" id="KW-1133">Transmembrane helix</keyword>
<dbReference type="PROSITE" id="PS00379">
    <property type="entry name" value="CDP_ALCOHOL_P_TRANSF"/>
    <property type="match status" value="1"/>
</dbReference>
<evidence type="ECO:0000256" key="2">
    <source>
        <dbReference type="ARBA" id="ARBA00010441"/>
    </source>
</evidence>
<keyword evidence="10" id="KW-1208">Phospholipid metabolism</keyword>
<dbReference type="PANTHER" id="PTHR14269:SF52">
    <property type="entry name" value="PHOSPHATIDYLGLYCEROPHOSPHATE SYNTHASE-RELATED"/>
    <property type="match status" value="1"/>
</dbReference>
<keyword evidence="9" id="KW-0594">Phospholipid biosynthesis</keyword>
<dbReference type="RefSeq" id="WP_168630928.1">
    <property type="nucleotide sequence ID" value="NZ_BONL01000007.1"/>
</dbReference>
<comment type="subcellular location">
    <subcellularLocation>
        <location evidence="1">Membrane</location>
        <topology evidence="1">Multi-pass membrane protein</topology>
    </subcellularLocation>
</comment>
<evidence type="ECO:0000256" key="5">
    <source>
        <dbReference type="ARBA" id="ARBA00022692"/>
    </source>
</evidence>
<dbReference type="Gene3D" id="1.20.120.1760">
    <property type="match status" value="1"/>
</dbReference>
<evidence type="ECO:0000256" key="10">
    <source>
        <dbReference type="ARBA" id="ARBA00023264"/>
    </source>
</evidence>
<dbReference type="PIRSF" id="PIRSF000847">
    <property type="entry name" value="Phos_ph_gly_syn"/>
    <property type="match status" value="1"/>
</dbReference>
<evidence type="ECO:0000256" key="4">
    <source>
        <dbReference type="ARBA" id="ARBA00022679"/>
    </source>
</evidence>
<dbReference type="Proteomes" id="UP000581206">
    <property type="component" value="Unassembled WGS sequence"/>
</dbReference>
<gene>
    <name evidence="15" type="primary">pgsA</name>
    <name evidence="15" type="ORF">HGA03_14065</name>
</gene>
<evidence type="ECO:0000256" key="6">
    <source>
        <dbReference type="ARBA" id="ARBA00022989"/>
    </source>
</evidence>
<evidence type="ECO:0000256" key="9">
    <source>
        <dbReference type="ARBA" id="ARBA00023209"/>
    </source>
</evidence>
<evidence type="ECO:0000256" key="3">
    <source>
        <dbReference type="ARBA" id="ARBA00022516"/>
    </source>
</evidence>
<proteinExistence type="inferred from homology"/>
<keyword evidence="7" id="KW-0443">Lipid metabolism</keyword>
<dbReference type="InterPro" id="IPR050324">
    <property type="entry name" value="CDP-alcohol_PTase-I"/>
</dbReference>
<dbReference type="InterPro" id="IPR043130">
    <property type="entry name" value="CDP-OH_PTrfase_TM_dom"/>
</dbReference>
<dbReference type="InterPro" id="IPR000462">
    <property type="entry name" value="CDP-OH_P_trans"/>
</dbReference>
<evidence type="ECO:0000256" key="12">
    <source>
        <dbReference type="RuleBase" id="RU003750"/>
    </source>
</evidence>
<sequence>MVDHRPPVLNVANVLTVLRIVVVPFFAWALLIDGGESITWRLVATGLFLLAAVTDQVDGHLARRMDLVTDLGKLLDPIADKLLVGAALVLLAVLGELPWWVPAVILARELGITVMRFFLLKYLVLPASRGGKIKTVLQIAALTLFLLPLNHLPGAVTVVAWVLMIAAVLVTVISGADYVRTAIRVAGDHRRGATGPQSLTRHAAATGTTPPDPATD</sequence>
<keyword evidence="4 12" id="KW-0808">Transferase</keyword>
<reference evidence="15 16" key="1">
    <citation type="submission" date="2020-04" db="EMBL/GenBank/DDBJ databases">
        <title>MicrobeNet Type strains.</title>
        <authorList>
            <person name="Nicholson A.C."/>
        </authorList>
    </citation>
    <scope>NUCLEOTIDE SEQUENCE [LARGE SCALE GENOMIC DNA]</scope>
    <source>
        <strain evidence="15 16">ATCC BAA-788</strain>
    </source>
</reference>
<feature type="transmembrane region" description="Helical" evidence="14">
    <location>
        <begin position="158"/>
        <end position="179"/>
    </location>
</feature>
<feature type="region of interest" description="Disordered" evidence="13">
    <location>
        <begin position="190"/>
        <end position="216"/>
    </location>
</feature>
<dbReference type="GO" id="GO:0016020">
    <property type="term" value="C:membrane"/>
    <property type="evidence" value="ECO:0007669"/>
    <property type="project" value="UniProtKB-SubCell"/>
</dbReference>
<keyword evidence="8 14" id="KW-0472">Membrane</keyword>
<feature type="transmembrane region" description="Helical" evidence="14">
    <location>
        <begin position="12"/>
        <end position="32"/>
    </location>
</feature>
<evidence type="ECO:0000256" key="7">
    <source>
        <dbReference type="ARBA" id="ARBA00023098"/>
    </source>
</evidence>
<feature type="transmembrane region" description="Helical" evidence="14">
    <location>
        <begin position="38"/>
        <end position="57"/>
    </location>
</feature>
<dbReference type="PANTHER" id="PTHR14269">
    <property type="entry name" value="CDP-DIACYLGLYCEROL--GLYCEROL-3-PHOSPHATE 3-PHOSPHATIDYLTRANSFERASE-RELATED"/>
    <property type="match status" value="1"/>
</dbReference>
<evidence type="ECO:0000313" key="16">
    <source>
        <dbReference type="Proteomes" id="UP000581206"/>
    </source>
</evidence>
<dbReference type="EC" id="2.7.8.5" evidence="11"/>
<comment type="similarity">
    <text evidence="2 12">Belongs to the CDP-alcohol phosphatidyltransferase class-I family.</text>
</comment>
<dbReference type="NCBIfam" id="TIGR00560">
    <property type="entry name" value="pgsA"/>
    <property type="match status" value="1"/>
</dbReference>
<evidence type="ECO:0000256" key="1">
    <source>
        <dbReference type="ARBA" id="ARBA00004141"/>
    </source>
</evidence>
<evidence type="ECO:0000256" key="13">
    <source>
        <dbReference type="SAM" id="MobiDB-lite"/>
    </source>
</evidence>
<keyword evidence="16" id="KW-1185">Reference proteome</keyword>